<dbReference type="InterPro" id="IPR052900">
    <property type="entry name" value="Phospholipid_Metab_Enz"/>
</dbReference>
<dbReference type="InterPro" id="IPR029052">
    <property type="entry name" value="Metallo-depent_PP-like"/>
</dbReference>
<proteinExistence type="predicted"/>
<organism evidence="3">
    <name type="scientific">Pseudogemmatithrix spongiicola</name>
    <dbReference type="NCBI Taxonomy" id="3062599"/>
    <lineage>
        <taxon>Bacteria</taxon>
        <taxon>Pseudomonadati</taxon>
        <taxon>Gemmatimonadota</taxon>
        <taxon>Gemmatimonadia</taxon>
        <taxon>Gemmatimonadales</taxon>
        <taxon>Gemmatimonadaceae</taxon>
        <taxon>Pseudogemmatithrix</taxon>
    </lineage>
</organism>
<evidence type="ECO:0000313" key="5">
    <source>
        <dbReference type="Proteomes" id="UP001229955"/>
    </source>
</evidence>
<accession>A0AA49Q420</accession>
<dbReference type="InterPro" id="IPR018946">
    <property type="entry name" value="PhoD-like_MPP"/>
</dbReference>
<dbReference type="EMBL" id="CP130613">
    <property type="protein sequence ID" value="WKW14336.1"/>
    <property type="molecule type" value="Genomic_DNA"/>
</dbReference>
<feature type="domain" description="Phospholipase D N-terminal" evidence="2">
    <location>
        <begin position="39"/>
        <end position="135"/>
    </location>
</feature>
<dbReference type="SUPFAM" id="SSF56300">
    <property type="entry name" value="Metallo-dependent phosphatases"/>
    <property type="match status" value="1"/>
</dbReference>
<dbReference type="Gene3D" id="2.60.40.380">
    <property type="entry name" value="Purple acid phosphatase-like, N-terminal"/>
    <property type="match status" value="1"/>
</dbReference>
<name>A0AA49Q420_9BACT</name>
<dbReference type="Proteomes" id="UP001229955">
    <property type="component" value="Chromosome"/>
</dbReference>
<dbReference type="InterPro" id="IPR032093">
    <property type="entry name" value="PhoD_N"/>
</dbReference>
<evidence type="ECO:0000259" key="2">
    <source>
        <dbReference type="Pfam" id="PF16655"/>
    </source>
</evidence>
<dbReference type="Gene3D" id="3.60.21.70">
    <property type="entry name" value="PhoD-like phosphatase"/>
    <property type="match status" value="1"/>
</dbReference>
<dbReference type="AlphaFoldDB" id="A0AA49Q420"/>
<dbReference type="PANTHER" id="PTHR43606:SF2">
    <property type="entry name" value="ALKALINE PHOSPHATASE FAMILY PROTEIN (AFU_ORTHOLOGUE AFUA_5G03860)"/>
    <property type="match status" value="1"/>
</dbReference>
<sequence>MQRRDFLVDVVRLSALCAGLPNEWRLTWRPQYADNPFALGVASGDPWSAGAVLWTRVAPRPLEPHGGMPGNRPVVVWEVAEDEAFTKIVKQGRYTAAPELSYSVHVEVDGLQPDRWYFYRFQSGEAKSAIGRVRTTPADGANTPLRFGVASCANYENGLFTAYGHLANERCDLVTHLGDYIYEYGGRDQVVRSHLGREIITVDDYRLRYAQYKLEAELQAAHAMCPWLVTWDDHEVDNNYANEFGENRMESAEQMRARRAAGYQAWWEHQPVRVPRARSWADLDIRRTTNWGALARFWMLDTRQYRDDQACDDGNRTVPCGDWDNPARSILGAQQEQWLTEGLGQSRSRWQVLGQQVMVAPYDEALGPEQRVSMDQWSGYPRSRERILNAIAERAPNRTVVLTGDIHSNWVNELRAGFDRPDRPVVAAEFVGTSIASGGDGQEQTEPFKARLAELPYIKWQSGRRGYYVCDVTEREWRTDYREVPFVTRPGAPVHTVTRWRVEHGRAGITAL</sequence>
<reference evidence="3" key="1">
    <citation type="submission" date="2023-07" db="EMBL/GenBank/DDBJ databases">
        <authorList>
            <person name="Haufschild T."/>
            <person name="Kallscheuer N."/>
            <person name="Hammer J."/>
            <person name="Kohn T."/>
            <person name="Kabuu M."/>
            <person name="Jogler M."/>
            <person name="Wohfarth N."/>
            <person name="Heuer A."/>
            <person name="Rohde M."/>
            <person name="van Teeseling M.C.F."/>
            <person name="Jogler C."/>
        </authorList>
    </citation>
    <scope>NUCLEOTIDE SEQUENCE</scope>
    <source>
        <strain evidence="3">Strain 138</strain>
        <strain evidence="4">Strain 318</strain>
    </source>
</reference>
<dbReference type="Pfam" id="PF09423">
    <property type="entry name" value="PhoD"/>
    <property type="match status" value="1"/>
</dbReference>
<protein>
    <submittedName>
        <fullName evidence="3">Alkaline phosphatase D family protein</fullName>
    </submittedName>
</protein>
<evidence type="ECO:0000313" key="3">
    <source>
        <dbReference type="EMBL" id="WKW11426.1"/>
    </source>
</evidence>
<dbReference type="InterPro" id="IPR038607">
    <property type="entry name" value="PhoD-like_sf"/>
</dbReference>
<accession>A0AA49Q720</accession>
<dbReference type="PANTHER" id="PTHR43606">
    <property type="entry name" value="PHOSPHATASE, PUTATIVE (AFU_ORTHOLOGUE AFUA_6G08710)-RELATED"/>
    <property type="match status" value="1"/>
</dbReference>
<dbReference type="CDD" id="cd07389">
    <property type="entry name" value="MPP_PhoD"/>
    <property type="match status" value="1"/>
</dbReference>
<dbReference type="Pfam" id="PF16655">
    <property type="entry name" value="PhoD_N"/>
    <property type="match status" value="1"/>
</dbReference>
<evidence type="ECO:0000313" key="4">
    <source>
        <dbReference type="EMBL" id="WKW14336.1"/>
    </source>
</evidence>
<gene>
    <name evidence="3" type="ORF">Strain138_000676</name>
    <name evidence="4" type="ORF">Strain318_000676</name>
</gene>
<dbReference type="KEGG" id="pspc:Strain318_000676"/>
<feature type="domain" description="PhoD-like phosphatase metallophosphatase" evidence="1">
    <location>
        <begin position="147"/>
        <end position="481"/>
    </location>
</feature>
<keyword evidence="5" id="KW-1185">Reference proteome</keyword>
<evidence type="ECO:0000259" key="1">
    <source>
        <dbReference type="Pfam" id="PF09423"/>
    </source>
</evidence>
<dbReference type="EMBL" id="CP130612">
    <property type="protein sequence ID" value="WKW11426.1"/>
    <property type="molecule type" value="Genomic_DNA"/>
</dbReference>
<dbReference type="RefSeq" id="WP_367887124.1">
    <property type="nucleotide sequence ID" value="NZ_CP130612.1"/>
</dbReference>